<dbReference type="Gramene" id="OBART02G10060.1">
    <property type="protein sequence ID" value="OBART02G10060.1"/>
    <property type="gene ID" value="OBART02G10060"/>
</dbReference>
<proteinExistence type="predicted"/>
<evidence type="ECO:0000313" key="2">
    <source>
        <dbReference type="EnsemblPlants" id="OBART02G10060.1"/>
    </source>
</evidence>
<keyword evidence="1" id="KW-0812">Transmembrane</keyword>
<reference evidence="2" key="1">
    <citation type="journal article" date="2009" name="Rice">
        <title>De Novo Next Generation Sequencing of Plant Genomes.</title>
        <authorList>
            <person name="Rounsley S."/>
            <person name="Marri P.R."/>
            <person name="Yu Y."/>
            <person name="He R."/>
            <person name="Sisneros N."/>
            <person name="Goicoechea J.L."/>
            <person name="Lee S.J."/>
            <person name="Angelova A."/>
            <person name="Kudrna D."/>
            <person name="Luo M."/>
            <person name="Affourtit J."/>
            <person name="Desany B."/>
            <person name="Knight J."/>
            <person name="Niazi F."/>
            <person name="Egholm M."/>
            <person name="Wing R.A."/>
        </authorList>
    </citation>
    <scope>NUCLEOTIDE SEQUENCE [LARGE SCALE GENOMIC DNA]</scope>
    <source>
        <strain evidence="2">cv. IRGC 105608</strain>
    </source>
</reference>
<sequence length="62" mass="6697">MLDGEERLRVGVWLVMALALLLFSVLACGGCLASYIVLLPNEAPHCSPLSGGWTYFTLPLAF</sequence>
<reference evidence="2" key="2">
    <citation type="submission" date="2015-03" db="UniProtKB">
        <authorList>
            <consortium name="EnsemblPlants"/>
        </authorList>
    </citation>
    <scope>IDENTIFICATION</scope>
</reference>
<dbReference type="EnsemblPlants" id="OBART02G10060.1">
    <property type="protein sequence ID" value="OBART02G10060.1"/>
    <property type="gene ID" value="OBART02G10060"/>
</dbReference>
<keyword evidence="1" id="KW-1133">Transmembrane helix</keyword>
<accession>A0A0D3F2W9</accession>
<dbReference type="Proteomes" id="UP000026960">
    <property type="component" value="Chromosome 2"/>
</dbReference>
<keyword evidence="1" id="KW-0472">Membrane</keyword>
<name>A0A0D3F2W9_9ORYZ</name>
<keyword evidence="3" id="KW-1185">Reference proteome</keyword>
<dbReference type="AlphaFoldDB" id="A0A0D3F2W9"/>
<dbReference type="PaxDb" id="65489-OBART02G10060.1"/>
<evidence type="ECO:0000313" key="3">
    <source>
        <dbReference type="Proteomes" id="UP000026960"/>
    </source>
</evidence>
<dbReference type="HOGENOM" id="CLU_2907623_0_0_1"/>
<feature type="transmembrane region" description="Helical" evidence="1">
    <location>
        <begin position="12"/>
        <end position="38"/>
    </location>
</feature>
<organism evidence="2">
    <name type="scientific">Oryza barthii</name>
    <dbReference type="NCBI Taxonomy" id="65489"/>
    <lineage>
        <taxon>Eukaryota</taxon>
        <taxon>Viridiplantae</taxon>
        <taxon>Streptophyta</taxon>
        <taxon>Embryophyta</taxon>
        <taxon>Tracheophyta</taxon>
        <taxon>Spermatophyta</taxon>
        <taxon>Magnoliopsida</taxon>
        <taxon>Liliopsida</taxon>
        <taxon>Poales</taxon>
        <taxon>Poaceae</taxon>
        <taxon>BOP clade</taxon>
        <taxon>Oryzoideae</taxon>
        <taxon>Oryzeae</taxon>
        <taxon>Oryzinae</taxon>
        <taxon>Oryza</taxon>
    </lineage>
</organism>
<evidence type="ECO:0000256" key="1">
    <source>
        <dbReference type="SAM" id="Phobius"/>
    </source>
</evidence>
<protein>
    <submittedName>
        <fullName evidence="2">Uncharacterized protein</fullName>
    </submittedName>
</protein>
<dbReference type="PROSITE" id="PS51257">
    <property type="entry name" value="PROKAR_LIPOPROTEIN"/>
    <property type="match status" value="1"/>
</dbReference>